<keyword evidence="1" id="KW-0479">Metal-binding</keyword>
<comment type="caution">
    <text evidence="3">The sequence shown here is derived from an EMBL/GenBank/DDBJ whole genome shotgun (WGS) entry which is preliminary data.</text>
</comment>
<dbReference type="InterPro" id="IPR011060">
    <property type="entry name" value="RibuloseP-bd_barrel"/>
</dbReference>
<dbReference type="PANTHER" id="PTHR11749">
    <property type="entry name" value="RIBULOSE-5-PHOSPHATE-3-EPIMERASE"/>
    <property type="match status" value="1"/>
</dbReference>
<reference evidence="3" key="1">
    <citation type="submission" date="2019-08" db="EMBL/GenBank/DDBJ databases">
        <authorList>
            <person name="Kucharzyk K."/>
            <person name="Murdoch R.W."/>
            <person name="Higgins S."/>
            <person name="Loffler F."/>
        </authorList>
    </citation>
    <scope>NUCLEOTIDE SEQUENCE</scope>
</reference>
<evidence type="ECO:0000313" key="3">
    <source>
        <dbReference type="EMBL" id="MPN57499.1"/>
    </source>
</evidence>
<gene>
    <name evidence="3" type="primary">rpe_48</name>
    <name evidence="3" type="ORF">SDC9_205193</name>
</gene>
<proteinExistence type="predicted"/>
<dbReference type="SUPFAM" id="SSF51366">
    <property type="entry name" value="Ribulose-phoshate binding barrel"/>
    <property type="match status" value="1"/>
</dbReference>
<sequence>MSVEPGFGGQSFIEDSLKKITFFKDYRASHQEAHYLIEVDGGINDKTGALCREAGADVLVAGSYIFGHDDIKERIARLKR</sequence>
<dbReference type="GO" id="GO:0004750">
    <property type="term" value="F:D-ribulose-phosphate 3-epimerase activity"/>
    <property type="evidence" value="ECO:0007669"/>
    <property type="project" value="UniProtKB-EC"/>
</dbReference>
<keyword evidence="2 3" id="KW-0413">Isomerase</keyword>
<dbReference type="InterPro" id="IPR013785">
    <property type="entry name" value="Aldolase_TIM"/>
</dbReference>
<dbReference type="AlphaFoldDB" id="A0A645J477"/>
<dbReference type="GO" id="GO:0046872">
    <property type="term" value="F:metal ion binding"/>
    <property type="evidence" value="ECO:0007669"/>
    <property type="project" value="UniProtKB-KW"/>
</dbReference>
<organism evidence="3">
    <name type="scientific">bioreactor metagenome</name>
    <dbReference type="NCBI Taxonomy" id="1076179"/>
    <lineage>
        <taxon>unclassified sequences</taxon>
        <taxon>metagenomes</taxon>
        <taxon>ecological metagenomes</taxon>
    </lineage>
</organism>
<evidence type="ECO:0000256" key="1">
    <source>
        <dbReference type="ARBA" id="ARBA00022723"/>
    </source>
</evidence>
<name>A0A645J477_9ZZZZ</name>
<protein>
    <submittedName>
        <fullName evidence="3">Ribulose-phosphate 3-epimerase</fullName>
        <ecNumber evidence="3">5.1.3.1</ecNumber>
    </submittedName>
</protein>
<dbReference type="EC" id="5.1.3.1" evidence="3"/>
<dbReference type="InterPro" id="IPR000056">
    <property type="entry name" value="Ribul_P_3_epim-like"/>
</dbReference>
<dbReference type="EMBL" id="VSSQ01129073">
    <property type="protein sequence ID" value="MPN57499.1"/>
    <property type="molecule type" value="Genomic_DNA"/>
</dbReference>
<dbReference type="Pfam" id="PF00834">
    <property type="entry name" value="Ribul_P_3_epim"/>
    <property type="match status" value="1"/>
</dbReference>
<dbReference type="GO" id="GO:0005975">
    <property type="term" value="P:carbohydrate metabolic process"/>
    <property type="evidence" value="ECO:0007669"/>
    <property type="project" value="InterPro"/>
</dbReference>
<dbReference type="Gene3D" id="3.20.20.70">
    <property type="entry name" value="Aldolase class I"/>
    <property type="match status" value="1"/>
</dbReference>
<accession>A0A645J477</accession>
<evidence type="ECO:0000256" key="2">
    <source>
        <dbReference type="ARBA" id="ARBA00023235"/>
    </source>
</evidence>